<reference evidence="4" key="1">
    <citation type="journal article" date="2021" name="ISME J.">
        <title>Evolutionary origin and ecological implication of a unique nif island in free-living Bradyrhizobium lineages.</title>
        <authorList>
            <person name="Tao J."/>
        </authorList>
    </citation>
    <scope>NUCLEOTIDE SEQUENCE [LARGE SCALE GENOMIC DNA]</scope>
    <source>
        <strain evidence="4">SZCCT0094</strain>
    </source>
</reference>
<accession>A0ABS5GCF0</accession>
<dbReference type="Pfam" id="PF00072">
    <property type="entry name" value="Response_reg"/>
    <property type="match status" value="1"/>
</dbReference>
<proteinExistence type="predicted"/>
<dbReference type="RefSeq" id="WP_012040865.1">
    <property type="nucleotide sequence ID" value="NZ_JABFDP010000039.1"/>
</dbReference>
<comment type="caution">
    <text evidence="3">The sequence shown here is derived from an EMBL/GenBank/DDBJ whole genome shotgun (WGS) entry which is preliminary data.</text>
</comment>
<dbReference type="Proteomes" id="UP001314635">
    <property type="component" value="Unassembled WGS sequence"/>
</dbReference>
<feature type="modified residue" description="4-aspartylphosphate" evidence="1">
    <location>
        <position position="52"/>
    </location>
</feature>
<dbReference type="InterPro" id="IPR001789">
    <property type="entry name" value="Sig_transdc_resp-reg_receiver"/>
</dbReference>
<dbReference type="EMBL" id="JAFCLK010000025">
    <property type="protein sequence ID" value="MBR1139023.1"/>
    <property type="molecule type" value="Genomic_DNA"/>
</dbReference>
<dbReference type="InterPro" id="IPR011006">
    <property type="entry name" value="CheY-like_superfamily"/>
</dbReference>
<dbReference type="PANTHER" id="PTHR43228:SF1">
    <property type="entry name" value="TWO-COMPONENT RESPONSE REGULATOR ARR22"/>
    <property type="match status" value="1"/>
</dbReference>
<dbReference type="Gene3D" id="3.40.50.2300">
    <property type="match status" value="1"/>
</dbReference>
<dbReference type="SMART" id="SM00448">
    <property type="entry name" value="REC"/>
    <property type="match status" value="1"/>
</dbReference>
<gene>
    <name evidence="3" type="ORF">JQ619_24990</name>
</gene>
<evidence type="ECO:0000313" key="4">
    <source>
        <dbReference type="Proteomes" id="UP001314635"/>
    </source>
</evidence>
<dbReference type="SUPFAM" id="SSF52172">
    <property type="entry name" value="CheY-like"/>
    <property type="match status" value="1"/>
</dbReference>
<organism evidence="3 4">
    <name type="scientific">Bradyrhizobium denitrificans</name>
    <dbReference type="NCBI Taxonomy" id="2734912"/>
    <lineage>
        <taxon>Bacteria</taxon>
        <taxon>Pseudomonadati</taxon>
        <taxon>Pseudomonadota</taxon>
        <taxon>Alphaproteobacteria</taxon>
        <taxon>Hyphomicrobiales</taxon>
        <taxon>Nitrobacteraceae</taxon>
        <taxon>Bradyrhizobium</taxon>
    </lineage>
</organism>
<evidence type="ECO:0000256" key="1">
    <source>
        <dbReference type="PROSITE-ProRule" id="PRU00169"/>
    </source>
</evidence>
<dbReference type="CDD" id="cd00156">
    <property type="entry name" value="REC"/>
    <property type="match status" value="1"/>
</dbReference>
<evidence type="ECO:0000313" key="3">
    <source>
        <dbReference type="EMBL" id="MBR1139023.1"/>
    </source>
</evidence>
<dbReference type="InterPro" id="IPR052048">
    <property type="entry name" value="ST_Response_Regulator"/>
</dbReference>
<sequence length="144" mass="15256">MAKILVVDDDPVMQMTIQRLLQQAGHAVTVADDGQKAIARFQGESFDLVVMDIFMPGMDGLEAMRLILKHAPSTPILMTSGRPNTPNSISEPDYLTMATKLGAVSALPKPFKPAALLAMVSDCLERGGTNAAPSRPGPDAVPNA</sequence>
<evidence type="ECO:0000259" key="2">
    <source>
        <dbReference type="PROSITE" id="PS50110"/>
    </source>
</evidence>
<keyword evidence="1" id="KW-0597">Phosphoprotein</keyword>
<dbReference type="PANTHER" id="PTHR43228">
    <property type="entry name" value="TWO-COMPONENT RESPONSE REGULATOR"/>
    <property type="match status" value="1"/>
</dbReference>
<keyword evidence="4" id="KW-1185">Reference proteome</keyword>
<name>A0ABS5GCF0_9BRAD</name>
<protein>
    <submittedName>
        <fullName evidence="3">Response regulator</fullName>
    </submittedName>
</protein>
<dbReference type="PROSITE" id="PS50110">
    <property type="entry name" value="RESPONSE_REGULATORY"/>
    <property type="match status" value="1"/>
</dbReference>
<feature type="domain" description="Response regulatory" evidence="2">
    <location>
        <begin position="3"/>
        <end position="124"/>
    </location>
</feature>